<dbReference type="SMART" id="SM00646">
    <property type="entry name" value="Ami_3"/>
    <property type="match status" value="1"/>
</dbReference>
<dbReference type="PANTHER" id="PTHR30404">
    <property type="entry name" value="N-ACETYLMURAMOYL-L-ALANINE AMIDASE"/>
    <property type="match status" value="1"/>
</dbReference>
<reference evidence="2 3" key="1">
    <citation type="journal article" date="2015" name="Infect. Genet. Evol.">
        <title>Genomic sequences of six botulinum neurotoxin-producing strains representing three clostridial species illustrate the mobility and diversity of botulinum neurotoxin genes.</title>
        <authorList>
            <person name="Smith T.J."/>
            <person name="Hill K.K."/>
            <person name="Xie G."/>
            <person name="Foley B.T."/>
            <person name="Williamson C.H."/>
            <person name="Foster J.T."/>
            <person name="Johnson S.L."/>
            <person name="Chertkov O."/>
            <person name="Teshima H."/>
            <person name="Gibbons H.S."/>
            <person name="Johnsky L.A."/>
            <person name="Karavis M.A."/>
            <person name="Smith L.A."/>
        </authorList>
    </citation>
    <scope>NUCLEOTIDE SEQUENCE [LARGE SCALE GENOMIC DNA]</scope>
    <source>
        <strain evidence="2">Sullivan</strain>
        <plasmid evidence="3">Plasmid pCBJ</plasmid>
    </source>
</reference>
<dbReference type="InterPro" id="IPR036366">
    <property type="entry name" value="PGBDSf"/>
</dbReference>
<evidence type="ECO:0000259" key="1">
    <source>
        <dbReference type="SMART" id="SM00646"/>
    </source>
</evidence>
<dbReference type="InterPro" id="IPR036365">
    <property type="entry name" value="PGBD-like_sf"/>
</dbReference>
<dbReference type="CDD" id="cd02696">
    <property type="entry name" value="MurNAc-LAA"/>
    <property type="match status" value="1"/>
</dbReference>
<sequence length="312" mass="33849">MIDVGLKKALKVAVRGGHNKLVPGSNGLINEVTEDRLVKNEVVALLKNIKNVSVLDVTSETSNTINSDLAYGVSKANSWGAHTFVSIHFNNAYKTYKGAIGHETLVYGTASARAKAIQKNIVSLGFKDRGVKKRPDLYELRMTDMEAMIVEVCFVEATEDVALYKKVGYKAIAKKIVEGIVGAKIDEAQKPVPSKPAPSKPKETWENYITGEDVKSLQKELNSQFNAGLSVDGYFGDNTIAKLVIVKRGASGSITKIIQKRLTAKKFNVGKAGCDGVFGAGTETAVKEIQKVNKLTIDGIVGTNTWKALYRK</sequence>
<keyword evidence="3" id="KW-1185">Reference proteome</keyword>
<dbReference type="RefSeq" id="WP_052139627.1">
    <property type="nucleotide sequence ID" value="NZ_CP006906.1"/>
</dbReference>
<keyword evidence="2" id="KW-0614">Plasmid</keyword>
<dbReference type="PANTHER" id="PTHR30404:SF8">
    <property type="entry name" value="AUTOLYSIN PH-RELATED"/>
    <property type="match status" value="1"/>
</dbReference>
<dbReference type="InterPro" id="IPR002508">
    <property type="entry name" value="MurNAc-LAA_cat"/>
</dbReference>
<accession>A0A0A7G094</accession>
<dbReference type="eggNOG" id="COG0860">
    <property type="taxonomic scope" value="Bacteria"/>
</dbReference>
<organism evidence="2 3">
    <name type="scientific">Clostridium baratii str. Sullivan</name>
    <dbReference type="NCBI Taxonomy" id="1415775"/>
    <lineage>
        <taxon>Bacteria</taxon>
        <taxon>Bacillati</taxon>
        <taxon>Bacillota</taxon>
        <taxon>Clostridia</taxon>
        <taxon>Eubacteriales</taxon>
        <taxon>Clostridiaceae</taxon>
        <taxon>Clostridium</taxon>
    </lineage>
</organism>
<feature type="domain" description="MurNAc-LAA" evidence="1">
    <location>
        <begin position="73"/>
        <end position="181"/>
    </location>
</feature>
<geneLocation type="plasmid" evidence="2 3">
    <name>pCBJ</name>
</geneLocation>
<dbReference type="GO" id="GO:0008745">
    <property type="term" value="F:N-acetylmuramoyl-L-alanine amidase activity"/>
    <property type="evidence" value="ECO:0007669"/>
    <property type="project" value="InterPro"/>
</dbReference>
<dbReference type="InterPro" id="IPR050695">
    <property type="entry name" value="N-acetylmuramoyl_amidase_3"/>
</dbReference>
<evidence type="ECO:0000313" key="2">
    <source>
        <dbReference type="EMBL" id="AIY85257.1"/>
    </source>
</evidence>
<dbReference type="Gene3D" id="1.10.101.10">
    <property type="entry name" value="PGBD-like superfamily/PGBD"/>
    <property type="match status" value="1"/>
</dbReference>
<dbReference type="Pfam" id="PF01471">
    <property type="entry name" value="PG_binding_1"/>
    <property type="match status" value="1"/>
</dbReference>
<gene>
    <name evidence="2" type="ORF">U729_3066</name>
</gene>
<dbReference type="Pfam" id="PF01520">
    <property type="entry name" value="Amidase_3"/>
    <property type="match status" value="1"/>
</dbReference>
<dbReference type="Proteomes" id="UP000030635">
    <property type="component" value="Plasmid pCBJ"/>
</dbReference>
<dbReference type="KEGG" id="cbv:U729_3066"/>
<evidence type="ECO:0000313" key="3">
    <source>
        <dbReference type="Proteomes" id="UP000030635"/>
    </source>
</evidence>
<dbReference type="SUPFAM" id="SSF53187">
    <property type="entry name" value="Zn-dependent exopeptidases"/>
    <property type="match status" value="1"/>
</dbReference>
<dbReference type="GO" id="GO:0030288">
    <property type="term" value="C:outer membrane-bounded periplasmic space"/>
    <property type="evidence" value="ECO:0007669"/>
    <property type="project" value="TreeGrafter"/>
</dbReference>
<protein>
    <submittedName>
        <fullName evidence="2">Putative peptidoglycan binding domain protein</fullName>
    </submittedName>
</protein>
<dbReference type="HOGENOM" id="CLU_080673_0_0_9"/>
<proteinExistence type="predicted"/>
<dbReference type="Gene3D" id="3.40.630.40">
    <property type="entry name" value="Zn-dependent exopeptidases"/>
    <property type="match status" value="1"/>
</dbReference>
<dbReference type="SUPFAM" id="SSF47090">
    <property type="entry name" value="PGBD-like"/>
    <property type="match status" value="1"/>
</dbReference>
<dbReference type="eggNOG" id="COG3409">
    <property type="taxonomic scope" value="Bacteria"/>
</dbReference>
<dbReference type="AlphaFoldDB" id="A0A0A7G094"/>
<dbReference type="InterPro" id="IPR002477">
    <property type="entry name" value="Peptidoglycan-bd-like"/>
</dbReference>
<name>A0A0A7G094_9CLOT</name>
<dbReference type="EMBL" id="CP006906">
    <property type="protein sequence ID" value="AIY85257.1"/>
    <property type="molecule type" value="Genomic_DNA"/>
</dbReference>
<dbReference type="GO" id="GO:0009253">
    <property type="term" value="P:peptidoglycan catabolic process"/>
    <property type="evidence" value="ECO:0007669"/>
    <property type="project" value="InterPro"/>
</dbReference>